<proteinExistence type="predicted"/>
<gene>
    <name evidence="1" type="ORF">CTRU02_200754</name>
</gene>
<protein>
    <submittedName>
        <fullName evidence="1">Serine endopeptidase</fullName>
    </submittedName>
</protein>
<evidence type="ECO:0000313" key="2">
    <source>
        <dbReference type="Proteomes" id="UP000805649"/>
    </source>
</evidence>
<reference evidence="1 2" key="1">
    <citation type="journal article" date="2020" name="Phytopathology">
        <title>Genome Sequence Resources of Colletotrichum truncatum, C. plurivorum, C. musicola, and C. sojae: Four Species Pathogenic to Soybean (Glycine max).</title>
        <authorList>
            <person name="Rogerio F."/>
            <person name="Boufleur T.R."/>
            <person name="Ciampi-Guillardi M."/>
            <person name="Sukno S.A."/>
            <person name="Thon M.R."/>
            <person name="Massola Junior N.S."/>
            <person name="Baroncelli R."/>
        </authorList>
    </citation>
    <scope>NUCLEOTIDE SEQUENCE [LARGE SCALE GENOMIC DNA]</scope>
    <source>
        <strain evidence="1 2">CMES1059</strain>
    </source>
</reference>
<dbReference type="EMBL" id="VUJX02000001">
    <property type="protein sequence ID" value="KAL0942868.1"/>
    <property type="molecule type" value="Genomic_DNA"/>
</dbReference>
<organism evidence="1 2">
    <name type="scientific">Colletotrichum truncatum</name>
    <name type="common">Anthracnose fungus</name>
    <name type="synonym">Colletotrichum capsici</name>
    <dbReference type="NCBI Taxonomy" id="5467"/>
    <lineage>
        <taxon>Eukaryota</taxon>
        <taxon>Fungi</taxon>
        <taxon>Dikarya</taxon>
        <taxon>Ascomycota</taxon>
        <taxon>Pezizomycotina</taxon>
        <taxon>Sordariomycetes</taxon>
        <taxon>Hypocreomycetidae</taxon>
        <taxon>Glomerellales</taxon>
        <taxon>Glomerellaceae</taxon>
        <taxon>Colletotrichum</taxon>
        <taxon>Colletotrichum truncatum species complex</taxon>
    </lineage>
</organism>
<dbReference type="Proteomes" id="UP000805649">
    <property type="component" value="Unassembled WGS sequence"/>
</dbReference>
<evidence type="ECO:0000313" key="1">
    <source>
        <dbReference type="EMBL" id="KAL0942868.1"/>
    </source>
</evidence>
<accession>A0ACC3ZFF5</accession>
<sequence length="924" mass="100820">MYLTTVLTMLSLTGLGAARLGVADNSLKSHPSTGTKRFIIEVAENSDLKKLTSELATHEGTKLYKTFHSEVFTGFSIETTIENAETLRILQGVSNVWRSRKVQMASVLNGKTFNEDTSAANYSIHSMTGVDKLHDAGILGKGVKVAVVDAGVDYTHPALGGGLGPDFKVIGGYDLVGETFWPDEGFAKNPDGDPMEIASLGHGTHVSGIIAGKTGSWQGVAPEASILSYKVFGDDDTGRTDEETLIEAFLRAHADGADIITASIGGRGGFSTNAWAEVASRLVDRGLIVTISAGNDGDAGLFFPDNGMSGESVLAVASLEPSFVPGMPFEVTFDDGENSNTETWGFFHGALSHDFPVNGSLKVAMLSYDPENVTVACETLPDDIDLSNALVVAPRGGCSGSTKRYVLKTAGAEHVLLFNNDKLFPMPSNWDTRGVEGLIGHDEGVALINALAEGTNVTFRFFNETEKPLVNMKNPAIVPSSFTSMGGLYDLQIKPDIAAPGSNIFSTLPRGKFGLKSGTSMATPYVAGIAALYISKYGGRWIHGPEFGKRLAAKIMVSGQAIKWNDGFNMTDYDAWAPVFQIGNGLVNATKVLDYRTELSWPKFALNDTAHFQPCHKINITNNCINPVTYKFSLQPAGGVEAIDYYADFNPGPVEVALLPTDMTPNVIFPEGEFIVNPGETKEATFHFKAPVGLNEDLMPVYTGRILITGSNNEQLAVPYMGVQSDIQTTFKRMFKESYPYIISTRNITRIEDKSTFSFDISAEQQDFPKLYVRTSWGASIVRWDIFESGWQEENWTYPPVVGENGFVGMAATWDNEWTVPYFDPEIHSEMNLVRGPLTELSRDVYGYAPYRFWWLGRLADGFKIKPGKYVMRIAALIPFGDPSLNSHWDTRSYNFTVVPNNNTLPVAISKRPPPPPPLHTWDN</sequence>
<keyword evidence="2" id="KW-1185">Reference proteome</keyword>
<name>A0ACC3ZFF5_COLTU</name>
<comment type="caution">
    <text evidence="1">The sequence shown here is derived from an EMBL/GenBank/DDBJ whole genome shotgun (WGS) entry which is preliminary data.</text>
</comment>